<evidence type="ECO:0000313" key="14">
    <source>
        <dbReference type="Proteomes" id="UP000623250"/>
    </source>
</evidence>
<dbReference type="Gene3D" id="2.40.50.100">
    <property type="match status" value="1"/>
</dbReference>
<evidence type="ECO:0000256" key="2">
    <source>
        <dbReference type="ARBA" id="ARBA00009477"/>
    </source>
</evidence>
<dbReference type="InterPro" id="IPR058626">
    <property type="entry name" value="MdtA-like_b-barrel"/>
</dbReference>
<dbReference type="GO" id="GO:0015562">
    <property type="term" value="F:efflux transmembrane transporter activity"/>
    <property type="evidence" value="ECO:0007669"/>
    <property type="project" value="TreeGrafter"/>
</dbReference>
<feature type="coiled-coil region" evidence="7">
    <location>
        <begin position="103"/>
        <end position="130"/>
    </location>
</feature>
<dbReference type="Gene3D" id="2.40.420.20">
    <property type="match status" value="1"/>
</dbReference>
<dbReference type="InterPro" id="IPR006143">
    <property type="entry name" value="RND_pump_MFP"/>
</dbReference>
<evidence type="ECO:0000259" key="12">
    <source>
        <dbReference type="Pfam" id="PF25967"/>
    </source>
</evidence>
<dbReference type="GO" id="GO:1990281">
    <property type="term" value="C:efflux pump complex"/>
    <property type="evidence" value="ECO:0007669"/>
    <property type="project" value="TreeGrafter"/>
</dbReference>
<evidence type="ECO:0000256" key="3">
    <source>
        <dbReference type="ARBA" id="ARBA00022448"/>
    </source>
</evidence>
<feature type="domain" description="Multidrug resistance protein MdtA-like beta-barrel" evidence="11">
    <location>
        <begin position="212"/>
        <end position="294"/>
    </location>
</feature>
<dbReference type="Pfam" id="PF25944">
    <property type="entry name" value="Beta-barrel_RND"/>
    <property type="match status" value="1"/>
</dbReference>
<keyword evidence="6" id="KW-0472">Membrane</keyword>
<dbReference type="RefSeq" id="WP_081796534.1">
    <property type="nucleotide sequence ID" value="NZ_JAEMUK010000083.1"/>
</dbReference>
<dbReference type="Pfam" id="PF25876">
    <property type="entry name" value="HH_MFP_RND"/>
    <property type="match status" value="1"/>
</dbReference>
<dbReference type="InterPro" id="IPR058627">
    <property type="entry name" value="MdtA-like_C"/>
</dbReference>
<feature type="domain" description="Multidrug resistance protein MdtA-like barrel-sandwich hybrid" evidence="10">
    <location>
        <begin position="66"/>
        <end position="205"/>
    </location>
</feature>
<evidence type="ECO:0000256" key="1">
    <source>
        <dbReference type="ARBA" id="ARBA00004236"/>
    </source>
</evidence>
<evidence type="ECO:0000259" key="11">
    <source>
        <dbReference type="Pfam" id="PF25944"/>
    </source>
</evidence>
<feature type="signal peptide" evidence="8">
    <location>
        <begin position="1"/>
        <end position="22"/>
    </location>
</feature>
<keyword evidence="8" id="KW-0732">Signal</keyword>
<feature type="domain" description="Multidrug resistance protein MdtA-like alpha-helical hairpin" evidence="9">
    <location>
        <begin position="106"/>
        <end position="175"/>
    </location>
</feature>
<dbReference type="PANTHER" id="PTHR30469">
    <property type="entry name" value="MULTIDRUG RESISTANCE PROTEIN MDTA"/>
    <property type="match status" value="1"/>
</dbReference>
<gene>
    <name evidence="13" type="ORF">JDN41_15605</name>
</gene>
<dbReference type="InterPro" id="IPR058625">
    <property type="entry name" value="MdtA-like_BSH"/>
</dbReference>
<keyword evidence="4" id="KW-1003">Cell membrane</keyword>
<proteinExistence type="inferred from homology"/>
<keyword evidence="3" id="KW-0813">Transport</keyword>
<keyword evidence="14" id="KW-1185">Reference proteome</keyword>
<dbReference type="InterPro" id="IPR058624">
    <property type="entry name" value="MdtA-like_HH"/>
</dbReference>
<evidence type="ECO:0000256" key="6">
    <source>
        <dbReference type="ARBA" id="ARBA00023136"/>
    </source>
</evidence>
<dbReference type="AlphaFoldDB" id="A0A8I1GF99"/>
<dbReference type="Pfam" id="PF25917">
    <property type="entry name" value="BSH_RND"/>
    <property type="match status" value="1"/>
</dbReference>
<keyword evidence="7" id="KW-0175">Coiled coil</keyword>
<evidence type="ECO:0000313" key="13">
    <source>
        <dbReference type="EMBL" id="MBJ7544980.1"/>
    </source>
</evidence>
<dbReference type="NCBIfam" id="TIGR01730">
    <property type="entry name" value="RND_mfp"/>
    <property type="match status" value="1"/>
</dbReference>
<reference evidence="13 14" key="1">
    <citation type="submission" date="2020-12" db="EMBL/GenBank/DDBJ databases">
        <title>Revised draft genomes of Rhodomicrobium vannielii ATCC 17100 and Rhodomicrobium udaipurense JA643.</title>
        <authorList>
            <person name="Conners E.M."/>
            <person name="Davenport E.J."/>
            <person name="Bose A."/>
        </authorList>
    </citation>
    <scope>NUCLEOTIDE SEQUENCE [LARGE SCALE GENOMIC DNA]</scope>
    <source>
        <strain evidence="13 14">JA643</strain>
    </source>
</reference>
<comment type="subcellular location">
    <subcellularLocation>
        <location evidence="1">Cell membrane</location>
    </subcellularLocation>
</comment>
<dbReference type="SUPFAM" id="SSF111369">
    <property type="entry name" value="HlyD-like secretion proteins"/>
    <property type="match status" value="1"/>
</dbReference>
<keyword evidence="5" id="KW-0997">Cell inner membrane</keyword>
<organism evidence="13 14">
    <name type="scientific">Rhodomicrobium udaipurense</name>
    <dbReference type="NCBI Taxonomy" id="1202716"/>
    <lineage>
        <taxon>Bacteria</taxon>
        <taxon>Pseudomonadati</taxon>
        <taxon>Pseudomonadota</taxon>
        <taxon>Alphaproteobacteria</taxon>
        <taxon>Hyphomicrobiales</taxon>
        <taxon>Hyphomicrobiaceae</taxon>
        <taxon>Rhodomicrobium</taxon>
    </lineage>
</organism>
<name>A0A8I1GF99_9HYPH</name>
<dbReference type="Proteomes" id="UP000623250">
    <property type="component" value="Unassembled WGS sequence"/>
</dbReference>
<comment type="similarity">
    <text evidence="2">Belongs to the membrane fusion protein (MFP) (TC 8.A.1) family.</text>
</comment>
<sequence length="382" mass="40404">MFRRVLAGLVLLSAATAVALMAGPSPKPAPQAALAPAAIAVSTVPARVRDVPVLLLGIGAVEAFQTVQIRSRVDGTLDKVNFADGQLVKKGDVLAIIDPRLYRAALDSAKAKLAQDKAQLESDEKDLNRSLQLSTQRFASQQTVDQLTAKVGIGRALVQADEAAIRTAETNLSYTTITATFDGRIGISAVHVGNIVRASDQTFIAELKQVDPISVVFTLPEAKLPLIREAQKAGPVSVIALDHDAKRPLAKGKLTVIDNKVDQTTGTIRLKATFDNRNDALWPGQYASVLVEAGMLNNAVTVPAAAVQRGPNGLYVWVATPKGSAQMAAVEIGPSHEGETVVAKGVTEGDVVIVSNHYRLRQDIQIEPKAKPMAANDAAGRT</sequence>
<evidence type="ECO:0000256" key="7">
    <source>
        <dbReference type="SAM" id="Coils"/>
    </source>
</evidence>
<evidence type="ECO:0000256" key="5">
    <source>
        <dbReference type="ARBA" id="ARBA00022519"/>
    </source>
</evidence>
<evidence type="ECO:0000256" key="4">
    <source>
        <dbReference type="ARBA" id="ARBA00022475"/>
    </source>
</evidence>
<comment type="caution">
    <text evidence="13">The sequence shown here is derived from an EMBL/GenBank/DDBJ whole genome shotgun (WGS) entry which is preliminary data.</text>
</comment>
<evidence type="ECO:0000256" key="8">
    <source>
        <dbReference type="SAM" id="SignalP"/>
    </source>
</evidence>
<accession>A0A8I1GF99</accession>
<dbReference type="PANTHER" id="PTHR30469:SF36">
    <property type="entry name" value="BLL3903 PROTEIN"/>
    <property type="match status" value="1"/>
</dbReference>
<dbReference type="Pfam" id="PF25967">
    <property type="entry name" value="RND-MFP_C"/>
    <property type="match status" value="1"/>
</dbReference>
<evidence type="ECO:0000259" key="9">
    <source>
        <dbReference type="Pfam" id="PF25876"/>
    </source>
</evidence>
<protein>
    <submittedName>
        <fullName evidence="13">Efflux RND transporter periplasmic adaptor subunit</fullName>
    </submittedName>
</protein>
<feature type="chain" id="PRO_5034068214" evidence="8">
    <location>
        <begin position="23"/>
        <end position="382"/>
    </location>
</feature>
<dbReference type="EMBL" id="JAEMUK010000083">
    <property type="protein sequence ID" value="MBJ7544980.1"/>
    <property type="molecule type" value="Genomic_DNA"/>
</dbReference>
<evidence type="ECO:0000259" key="10">
    <source>
        <dbReference type="Pfam" id="PF25917"/>
    </source>
</evidence>
<feature type="domain" description="Multidrug resistance protein MdtA-like C-terminal permuted SH3" evidence="12">
    <location>
        <begin position="298"/>
        <end position="356"/>
    </location>
</feature>
<dbReference type="Gene3D" id="2.40.30.170">
    <property type="match status" value="1"/>
</dbReference>
<dbReference type="Gene3D" id="1.10.287.470">
    <property type="entry name" value="Helix hairpin bin"/>
    <property type="match status" value="1"/>
</dbReference>